<protein>
    <submittedName>
        <fullName evidence="2">Uncharacterized protein</fullName>
    </submittedName>
</protein>
<organism evidence="2 3">
    <name type="scientific">Actinosynnema pretiosum</name>
    <dbReference type="NCBI Taxonomy" id="42197"/>
    <lineage>
        <taxon>Bacteria</taxon>
        <taxon>Bacillati</taxon>
        <taxon>Actinomycetota</taxon>
        <taxon>Actinomycetes</taxon>
        <taxon>Pseudonocardiales</taxon>
        <taxon>Pseudonocardiaceae</taxon>
        <taxon>Actinosynnema</taxon>
    </lineage>
</organism>
<sequence>MVGGVAVSALTTADGRAGVQPVEVVGLNDDGKQEVASAVQAGFGGKYDGTVTGFLGVWSPDDIDVEAVAFEDVGHGAPDAQRPARRAVPAPVQGRRRERDRVPPPFYGL</sequence>
<evidence type="ECO:0000313" key="2">
    <source>
        <dbReference type="EMBL" id="ATE54269.1"/>
    </source>
</evidence>
<keyword evidence="3" id="KW-1185">Reference proteome</keyword>
<dbReference type="KEGG" id="apre:CNX65_14010"/>
<dbReference type="EMBL" id="CP023445">
    <property type="protein sequence ID" value="ATE54269.1"/>
    <property type="molecule type" value="Genomic_DNA"/>
</dbReference>
<evidence type="ECO:0000313" key="3">
    <source>
        <dbReference type="Proteomes" id="UP000218505"/>
    </source>
</evidence>
<accession>A0A290Z5L7</accession>
<dbReference type="RefSeq" id="WP_096493251.1">
    <property type="nucleotide sequence ID" value="NZ_CP023445.1"/>
</dbReference>
<reference evidence="2" key="1">
    <citation type="submission" date="2017-09" db="EMBL/GenBank/DDBJ databases">
        <title>Complete Genome Sequence of ansamitocin-producing Bacterium Actinosynnema pretiosum X47.</title>
        <authorList>
            <person name="Cao G."/>
            <person name="Zong G."/>
            <person name="Zhong C."/>
            <person name="Fu J."/>
        </authorList>
    </citation>
    <scope>NUCLEOTIDE SEQUENCE [LARGE SCALE GENOMIC DNA]</scope>
    <source>
        <strain evidence="2">X47</strain>
    </source>
</reference>
<proteinExistence type="predicted"/>
<evidence type="ECO:0000256" key="1">
    <source>
        <dbReference type="SAM" id="MobiDB-lite"/>
    </source>
</evidence>
<gene>
    <name evidence="2" type="ORF">CNX65_14010</name>
</gene>
<dbReference type="AlphaFoldDB" id="A0A290Z5L7"/>
<dbReference type="Proteomes" id="UP000218505">
    <property type="component" value="Chromosome"/>
</dbReference>
<feature type="region of interest" description="Disordered" evidence="1">
    <location>
        <begin position="75"/>
        <end position="109"/>
    </location>
</feature>
<feature type="compositionally biased region" description="Low complexity" evidence="1">
    <location>
        <begin position="76"/>
        <end position="93"/>
    </location>
</feature>
<name>A0A290Z5L7_9PSEU</name>